<feature type="chain" id="PRO_5035888411" evidence="2">
    <location>
        <begin position="19"/>
        <end position="510"/>
    </location>
</feature>
<evidence type="ECO:0000256" key="1">
    <source>
        <dbReference type="SAM" id="MobiDB-lite"/>
    </source>
</evidence>
<name>A0A8T0F3P9_ARGBR</name>
<feature type="compositionally biased region" description="Basic residues" evidence="1">
    <location>
        <begin position="499"/>
        <end position="510"/>
    </location>
</feature>
<evidence type="ECO:0000256" key="2">
    <source>
        <dbReference type="SAM" id="SignalP"/>
    </source>
</evidence>
<dbReference type="Proteomes" id="UP000807504">
    <property type="component" value="Unassembled WGS sequence"/>
</dbReference>
<accession>A0A8T0F3P9</accession>
<proteinExistence type="predicted"/>
<gene>
    <name evidence="3" type="ORF">HNY73_010517</name>
</gene>
<dbReference type="EMBL" id="JABXBU010000030">
    <property type="protein sequence ID" value="KAF8784905.1"/>
    <property type="molecule type" value="Genomic_DNA"/>
</dbReference>
<comment type="caution">
    <text evidence="3">The sequence shown here is derived from an EMBL/GenBank/DDBJ whole genome shotgun (WGS) entry which is preliminary data.</text>
</comment>
<feature type="signal peptide" evidence="2">
    <location>
        <begin position="1"/>
        <end position="18"/>
    </location>
</feature>
<evidence type="ECO:0000313" key="3">
    <source>
        <dbReference type="EMBL" id="KAF8784905.1"/>
    </source>
</evidence>
<reference evidence="3" key="1">
    <citation type="journal article" date="2020" name="bioRxiv">
        <title>Chromosome-level reference genome of the European wasp spider Argiope bruennichi: a resource for studies on range expansion and evolutionary adaptation.</title>
        <authorList>
            <person name="Sheffer M.M."/>
            <person name="Hoppe A."/>
            <person name="Krehenwinkel H."/>
            <person name="Uhl G."/>
            <person name="Kuss A.W."/>
            <person name="Jensen L."/>
            <person name="Jensen C."/>
            <person name="Gillespie R.G."/>
            <person name="Hoff K.J."/>
            <person name="Prost S."/>
        </authorList>
    </citation>
    <scope>NUCLEOTIDE SEQUENCE</scope>
</reference>
<reference evidence="3" key="2">
    <citation type="submission" date="2020-06" db="EMBL/GenBank/DDBJ databases">
        <authorList>
            <person name="Sheffer M."/>
        </authorList>
    </citation>
    <scope>NUCLEOTIDE SEQUENCE</scope>
</reference>
<feature type="compositionally biased region" description="Basic and acidic residues" evidence="1">
    <location>
        <begin position="487"/>
        <end position="497"/>
    </location>
</feature>
<protein>
    <submittedName>
        <fullName evidence="3">Uncharacterized protein</fullName>
    </submittedName>
</protein>
<keyword evidence="2" id="KW-0732">Signal</keyword>
<dbReference type="AlphaFoldDB" id="A0A8T0F3P9"/>
<feature type="region of interest" description="Disordered" evidence="1">
    <location>
        <begin position="484"/>
        <end position="510"/>
    </location>
</feature>
<sequence>MFATLTFVTFICLRISEETENVIDIVKYGHIFWSMYFDKFTDEFYEKGGWNKLKTEANLYEYLPKFILDFNDTLNDLKIIKEASVNYRSFKNAFNYHERIQNKSTRISLLWIEFQIGHHESYIKVPLSYDSSINAYELELLLEDLKLILNPLRCNTDDAKILEKKNGDNTFSTAISNSEILCDSKEVKTNHDVAQIQPLLSRQENKITNKVVRELSNISDGIENLTQSSGITSKTEGLTLNITDKRENFEFYKYPFKGMEIQRQVESIDSTKKLQTEQNISPAVSIKRRSGTNSKTLPNFYDLDQTYINKNNNSIIENFYEEDIEEQDKITKLDSIVSINQMEDIESQRETSPKNLAKSRDLTFQNENANIKNEIRITKEELKMSFHLNREGKSEIAKATDVLSTRQMVAYEMAGKTASENLPALKVFSSTNESINSDDKRNSIRKAWEELKDEQEDPDIRNFLKMILVLNDKEGRKFVLSTLQNKENLKSSRESSNKQKNKSKRKKPRK</sequence>
<evidence type="ECO:0000313" key="4">
    <source>
        <dbReference type="Proteomes" id="UP000807504"/>
    </source>
</evidence>
<organism evidence="3 4">
    <name type="scientific">Argiope bruennichi</name>
    <name type="common">Wasp spider</name>
    <name type="synonym">Aranea bruennichi</name>
    <dbReference type="NCBI Taxonomy" id="94029"/>
    <lineage>
        <taxon>Eukaryota</taxon>
        <taxon>Metazoa</taxon>
        <taxon>Ecdysozoa</taxon>
        <taxon>Arthropoda</taxon>
        <taxon>Chelicerata</taxon>
        <taxon>Arachnida</taxon>
        <taxon>Araneae</taxon>
        <taxon>Araneomorphae</taxon>
        <taxon>Entelegynae</taxon>
        <taxon>Araneoidea</taxon>
        <taxon>Araneidae</taxon>
        <taxon>Argiope</taxon>
    </lineage>
</organism>
<keyword evidence="4" id="KW-1185">Reference proteome</keyword>